<name>A0ABY6QQK9_9ACTN</name>
<dbReference type="GeneID" id="95598014"/>
<sequence length="118" mass="11940">MHDSGADNAPGVIVIDSVTTLGITLVVCLAGEIDGHSVAPLRALLASAAADGYTGLVVDTARVTLCDASLLAALGWWSRQGRRLTLVNRSGGVPRRQYVACPGQSAPRAGSLTAAAAS</sequence>
<dbReference type="Gene3D" id="3.30.750.24">
    <property type="entry name" value="STAS domain"/>
    <property type="match status" value="1"/>
</dbReference>
<evidence type="ECO:0000313" key="2">
    <source>
        <dbReference type="EMBL" id="UZX19435.1"/>
    </source>
</evidence>
<dbReference type="Proteomes" id="UP001164506">
    <property type="component" value="Chromosome"/>
</dbReference>
<dbReference type="SUPFAM" id="SSF52091">
    <property type="entry name" value="SpoIIaa-like"/>
    <property type="match status" value="1"/>
</dbReference>
<dbReference type="InterPro" id="IPR058548">
    <property type="entry name" value="MlaB-like_STAS"/>
</dbReference>
<evidence type="ECO:0000313" key="3">
    <source>
        <dbReference type="Proteomes" id="UP001164506"/>
    </source>
</evidence>
<proteinExistence type="predicted"/>
<reference evidence="2" key="1">
    <citation type="submission" date="2021-09" db="EMBL/GenBank/DDBJ databases">
        <title>Complete genome sequence and metabolic characterization of Streptomyces tanashiensis DSM 731 the producer of antibacterial Kalafungin and diverse secondary metabolites.</title>
        <authorList>
            <person name="Abbasi M.N."/>
            <person name="Anwar M.N."/>
            <person name="Alam K."/>
            <person name="Shoaib M."/>
            <person name="Lin Z."/>
            <person name="Hayat M."/>
            <person name="Ali M.I."/>
            <person name="Malik H.M.T."/>
            <person name="Ahmed I."/>
            <person name="Li A."/>
            <person name="Hailong Wang H."/>
            <person name="Zhang Y."/>
        </authorList>
    </citation>
    <scope>NUCLEOTIDE SEQUENCE</scope>
    <source>
        <strain evidence="2">Kala</strain>
    </source>
</reference>
<dbReference type="EMBL" id="CP084204">
    <property type="protein sequence ID" value="UZX19435.1"/>
    <property type="molecule type" value="Genomic_DNA"/>
</dbReference>
<gene>
    <name evidence="2" type="ORF">LDH80_01185</name>
</gene>
<keyword evidence="3" id="KW-1185">Reference proteome</keyword>
<dbReference type="PROSITE" id="PS50801">
    <property type="entry name" value="STAS"/>
    <property type="match status" value="1"/>
</dbReference>
<dbReference type="Pfam" id="PF13466">
    <property type="entry name" value="STAS_2"/>
    <property type="match status" value="1"/>
</dbReference>
<feature type="domain" description="STAS" evidence="1">
    <location>
        <begin position="25"/>
        <end position="74"/>
    </location>
</feature>
<dbReference type="InterPro" id="IPR036513">
    <property type="entry name" value="STAS_dom_sf"/>
</dbReference>
<organism evidence="2 3">
    <name type="scientific">Streptomyces tanashiensis</name>
    <dbReference type="NCBI Taxonomy" id="67367"/>
    <lineage>
        <taxon>Bacteria</taxon>
        <taxon>Bacillati</taxon>
        <taxon>Actinomycetota</taxon>
        <taxon>Actinomycetes</taxon>
        <taxon>Kitasatosporales</taxon>
        <taxon>Streptomycetaceae</taxon>
        <taxon>Streptomyces</taxon>
    </lineage>
</organism>
<accession>A0ABY6QQK9</accession>
<protein>
    <submittedName>
        <fullName evidence="2">STAS domain-containing protein</fullName>
    </submittedName>
</protein>
<evidence type="ECO:0000259" key="1">
    <source>
        <dbReference type="PROSITE" id="PS50801"/>
    </source>
</evidence>
<dbReference type="InterPro" id="IPR002645">
    <property type="entry name" value="STAS_dom"/>
</dbReference>
<dbReference type="RefSeq" id="WP_190102991.1">
    <property type="nucleotide sequence ID" value="NZ_BMUH01000004.1"/>
</dbReference>